<feature type="transmembrane region" description="Helical" evidence="1">
    <location>
        <begin position="319"/>
        <end position="337"/>
    </location>
</feature>
<keyword evidence="1" id="KW-0472">Membrane</keyword>
<feature type="transmembrane region" description="Helical" evidence="1">
    <location>
        <begin position="119"/>
        <end position="140"/>
    </location>
</feature>
<dbReference type="PANTHER" id="PTHR23537:SF1">
    <property type="entry name" value="SUGAR TRANSPORTER"/>
    <property type="match status" value="1"/>
</dbReference>
<comment type="caution">
    <text evidence="2">The sequence shown here is derived from an EMBL/GenBank/DDBJ whole genome shotgun (WGS) entry which is preliminary data.</text>
</comment>
<feature type="transmembrane region" description="Helical" evidence="1">
    <location>
        <begin position="94"/>
        <end position="113"/>
    </location>
</feature>
<organism evidence="2 3">
    <name type="scientific">Cupriavidus gilardii J11</name>
    <dbReference type="NCBI Taxonomy" id="936133"/>
    <lineage>
        <taxon>Bacteria</taxon>
        <taxon>Pseudomonadati</taxon>
        <taxon>Pseudomonadota</taxon>
        <taxon>Betaproteobacteria</taxon>
        <taxon>Burkholderiales</taxon>
        <taxon>Burkholderiaceae</taxon>
        <taxon>Cupriavidus</taxon>
    </lineage>
</organism>
<evidence type="ECO:0000256" key="1">
    <source>
        <dbReference type="SAM" id="Phobius"/>
    </source>
</evidence>
<feature type="transmembrane region" description="Helical" evidence="1">
    <location>
        <begin position="152"/>
        <end position="176"/>
    </location>
</feature>
<dbReference type="CDD" id="cd06180">
    <property type="entry name" value="MFS_YjiJ"/>
    <property type="match status" value="1"/>
</dbReference>
<keyword evidence="3" id="KW-1185">Reference proteome</keyword>
<dbReference type="GO" id="GO:0005886">
    <property type="term" value="C:plasma membrane"/>
    <property type="evidence" value="ECO:0007669"/>
    <property type="project" value="TreeGrafter"/>
</dbReference>
<feature type="transmembrane region" description="Helical" evidence="1">
    <location>
        <begin position="68"/>
        <end position="87"/>
    </location>
</feature>
<gene>
    <name evidence="2" type="ORF">L602_000100001370</name>
</gene>
<dbReference type="InterPro" id="IPR036259">
    <property type="entry name" value="MFS_trans_sf"/>
</dbReference>
<evidence type="ECO:0000313" key="3">
    <source>
        <dbReference type="Proteomes" id="UP000318141"/>
    </source>
</evidence>
<sequence length="415" mass="42076">MPSSPLRQPELDADGAAVAAASSAGPWAIALSGLAALAVAMGIGRFAFTPLLPMMLHDGDVTLHQGGWLATWNYIGYFAGAVACMFLRLDAARMVRWGLVATVLLTAAMALPGGMAAGALWRTAAGVASAVVLVYTTTWCMQRLAEAGRPALGGFIFCGPGLGIAITGLSAFAMVAGGWTAAWGWVAFAVLGCVLVGAVWPVFRPAATRGGAIPAAGGHARHGGRLGTQAWVLTVAYGLAGFGYIITATFLPVIARQAMPGSLWADLFWPLFGASVAVGALTAVRIGVGHDNRVLLACAYTMQAVGVAIAALWPTLAGFTVSSLLAGLPFTALVLFAMHEARRLAGDNAAPLIGLMTSAYALGQIAGPPFATALVTHTGGFAGSLAGAAAALLVGAALFVWLRRVAPLAGNAPVD</sequence>
<dbReference type="AlphaFoldDB" id="A0A562BVH7"/>
<feature type="transmembrane region" description="Helical" evidence="1">
    <location>
        <begin position="182"/>
        <end position="203"/>
    </location>
</feature>
<proteinExistence type="predicted"/>
<reference evidence="2 3" key="1">
    <citation type="submission" date="2019-07" db="EMBL/GenBank/DDBJ databases">
        <title>Genome sequencing of lignin-degrading bacterial isolates.</title>
        <authorList>
            <person name="Gladden J."/>
        </authorList>
    </citation>
    <scope>NUCLEOTIDE SEQUENCE [LARGE SCALE GENOMIC DNA]</scope>
    <source>
        <strain evidence="2 3">J11</strain>
    </source>
</reference>
<keyword evidence="1" id="KW-1133">Transmembrane helix</keyword>
<feature type="transmembrane region" description="Helical" evidence="1">
    <location>
        <begin position="379"/>
        <end position="402"/>
    </location>
</feature>
<feature type="transmembrane region" description="Helical" evidence="1">
    <location>
        <begin position="230"/>
        <end position="255"/>
    </location>
</feature>
<keyword evidence="1" id="KW-0812">Transmembrane</keyword>
<dbReference type="SUPFAM" id="SSF103473">
    <property type="entry name" value="MFS general substrate transporter"/>
    <property type="match status" value="1"/>
</dbReference>
<feature type="transmembrane region" description="Helical" evidence="1">
    <location>
        <begin position="27"/>
        <end position="48"/>
    </location>
</feature>
<dbReference type="PANTHER" id="PTHR23537">
    <property type="match status" value="1"/>
</dbReference>
<protein>
    <submittedName>
        <fullName evidence="2">Putative MFS family arabinose efflux permease</fullName>
    </submittedName>
</protein>
<evidence type="ECO:0000313" key="2">
    <source>
        <dbReference type="EMBL" id="TWG89247.1"/>
    </source>
</evidence>
<dbReference type="EMBL" id="VLJN01000001">
    <property type="protein sequence ID" value="TWG89247.1"/>
    <property type="molecule type" value="Genomic_DNA"/>
</dbReference>
<dbReference type="InterPro" id="IPR010645">
    <property type="entry name" value="MFS_4"/>
</dbReference>
<feature type="transmembrane region" description="Helical" evidence="1">
    <location>
        <begin position="349"/>
        <end position="367"/>
    </location>
</feature>
<name>A0A562BVH7_9BURK</name>
<feature type="transmembrane region" description="Helical" evidence="1">
    <location>
        <begin position="267"/>
        <end position="287"/>
    </location>
</feature>
<dbReference type="Pfam" id="PF06779">
    <property type="entry name" value="MFS_4"/>
    <property type="match status" value="1"/>
</dbReference>
<feature type="transmembrane region" description="Helical" evidence="1">
    <location>
        <begin position="294"/>
        <end position="313"/>
    </location>
</feature>
<accession>A0A562BVH7</accession>
<dbReference type="Proteomes" id="UP000318141">
    <property type="component" value="Unassembled WGS sequence"/>
</dbReference>
<dbReference type="Gene3D" id="1.20.1250.20">
    <property type="entry name" value="MFS general substrate transporter like domains"/>
    <property type="match status" value="2"/>
</dbReference>